<comment type="caution">
    <text evidence="1">The sequence shown here is derived from an EMBL/GenBank/DDBJ whole genome shotgun (WGS) entry which is preliminary data.</text>
</comment>
<organism evidence="1 2">
    <name type="scientific">Cercophora newfieldiana</name>
    <dbReference type="NCBI Taxonomy" id="92897"/>
    <lineage>
        <taxon>Eukaryota</taxon>
        <taxon>Fungi</taxon>
        <taxon>Dikarya</taxon>
        <taxon>Ascomycota</taxon>
        <taxon>Pezizomycotina</taxon>
        <taxon>Sordariomycetes</taxon>
        <taxon>Sordariomycetidae</taxon>
        <taxon>Sordariales</taxon>
        <taxon>Lasiosphaeriaceae</taxon>
        <taxon>Cercophora</taxon>
    </lineage>
</organism>
<proteinExistence type="predicted"/>
<reference evidence="1" key="1">
    <citation type="submission" date="2023-06" db="EMBL/GenBank/DDBJ databases">
        <title>Genome-scale phylogeny and comparative genomics of the fungal order Sordariales.</title>
        <authorList>
            <consortium name="Lawrence Berkeley National Laboratory"/>
            <person name="Hensen N."/>
            <person name="Bonometti L."/>
            <person name="Westerberg I."/>
            <person name="Brannstrom I.O."/>
            <person name="Guillou S."/>
            <person name="Cros-Aarteil S."/>
            <person name="Calhoun S."/>
            <person name="Haridas S."/>
            <person name="Kuo A."/>
            <person name="Mondo S."/>
            <person name="Pangilinan J."/>
            <person name="Riley R."/>
            <person name="Labutti K."/>
            <person name="Andreopoulos B."/>
            <person name="Lipzen A."/>
            <person name="Chen C."/>
            <person name="Yanf M."/>
            <person name="Daum C."/>
            <person name="Ng V."/>
            <person name="Clum A."/>
            <person name="Steindorff A."/>
            <person name="Ohm R."/>
            <person name="Martin F."/>
            <person name="Silar P."/>
            <person name="Natvig D."/>
            <person name="Lalanne C."/>
            <person name="Gautier V."/>
            <person name="Ament-Velasquez S.L."/>
            <person name="Kruys A."/>
            <person name="Hutchinson M.I."/>
            <person name="Powell A.J."/>
            <person name="Barry K."/>
            <person name="Miller A.N."/>
            <person name="Grigoriev I.V."/>
            <person name="Debuchy R."/>
            <person name="Gladieux P."/>
            <person name="Thoren M.H."/>
            <person name="Johannesson H."/>
        </authorList>
    </citation>
    <scope>NUCLEOTIDE SEQUENCE</scope>
    <source>
        <strain evidence="1">SMH2532-1</strain>
    </source>
</reference>
<evidence type="ECO:0000313" key="2">
    <source>
        <dbReference type="Proteomes" id="UP001174936"/>
    </source>
</evidence>
<name>A0AA39YSC9_9PEZI</name>
<evidence type="ECO:0000313" key="1">
    <source>
        <dbReference type="EMBL" id="KAK0657749.1"/>
    </source>
</evidence>
<protein>
    <submittedName>
        <fullName evidence="1">Uncharacterized protein</fullName>
    </submittedName>
</protein>
<sequence>MSGIYNVFLKWAPADRSQTAAWGRHHLTFANRYEADEFYRLMQTVRNANLNMFAGLVRDSPQFWCHSGLLWHSVHDVQALGLAEEFRQTLSTVLVNDGQVGGRTFELITNPVTGPDWFSGGTFFIRNRRQPQLYWCVHNSYVHTSTDRRTKFKVELEDPPKDTDAKMVLIRSDRVIVTVVEEAHGSLGERKYLGVEDFNNGAVSRLALVSTPHVWTFGDLVLKRVGVRWEDVRDGSGNVTENRPTVVPMSEGGQDEWELC</sequence>
<keyword evidence="2" id="KW-1185">Reference proteome</keyword>
<gene>
    <name evidence="1" type="ORF">B0T16DRAFT_386232</name>
</gene>
<dbReference type="Proteomes" id="UP001174936">
    <property type="component" value="Unassembled WGS sequence"/>
</dbReference>
<accession>A0AA39YSC9</accession>
<dbReference type="AlphaFoldDB" id="A0AA39YSC9"/>
<dbReference type="EMBL" id="JAULSV010000001">
    <property type="protein sequence ID" value="KAK0657749.1"/>
    <property type="molecule type" value="Genomic_DNA"/>
</dbReference>